<sequence>MLRSIKGRRIRPRATSALYSLQVEEDEDEMEQPITKRPLTAMKAPRAAWLPMKIQDFLRLYRIAILTKEIAGQPFEPSPMMHLYGLTGGVDEKNNESWPRIRWQEQHIGLRSIPNDSPALSAKLFKDGKMVTDGAPQLFPTRQRCKESIILDRELDGRRTTIERVERQLAKCPNKAQAQGELRSLNGDVYETEHSEFTVCADLTHYRRHALCLQCSDKSRKTILEGCPGQDHPPLWHLTPRRIQDSRAYLCAPCTRMHIATREFKRAEAGLFHSEIQAPVEASAAGPSISAPSANADDYSFHTTTQVSASAATRDGVPVDDDSSEEDRISAKVNNKFNRHQSDLPCPVCTRNKGVDAYEFEGEDGGEDLLEVEWACLVCQEFVARPAEEVRRMER</sequence>
<reference evidence="2" key="2">
    <citation type="submission" date="2023-06" db="EMBL/GenBank/DDBJ databases">
        <authorList>
            <consortium name="Lawrence Berkeley National Laboratory"/>
            <person name="Haridas S."/>
            <person name="Hensen N."/>
            <person name="Bonometti L."/>
            <person name="Westerberg I."/>
            <person name="Brannstrom I.O."/>
            <person name="Guillou S."/>
            <person name="Cros-Aarteil S."/>
            <person name="Calhoun S."/>
            <person name="Kuo A."/>
            <person name="Mondo S."/>
            <person name="Pangilinan J."/>
            <person name="Riley R."/>
            <person name="Labutti K."/>
            <person name="Andreopoulos B."/>
            <person name="Lipzen A."/>
            <person name="Chen C."/>
            <person name="Yanf M."/>
            <person name="Daum C."/>
            <person name="Ng V."/>
            <person name="Clum A."/>
            <person name="Steindorff A."/>
            <person name="Ohm R."/>
            <person name="Martin F."/>
            <person name="Silar P."/>
            <person name="Natvig D."/>
            <person name="Lalanne C."/>
            <person name="Gautier V."/>
            <person name="Ament-Velasquez S.L."/>
            <person name="Kruys A."/>
            <person name="Hutchinson M.I."/>
            <person name="Powell A.J."/>
            <person name="Barry K."/>
            <person name="Miller A.N."/>
            <person name="Grigoriev I.V."/>
            <person name="Debuchy R."/>
            <person name="Gladieux P."/>
            <person name="Thoren M.H."/>
            <person name="Johannesson H."/>
        </authorList>
    </citation>
    <scope>NUCLEOTIDE SEQUENCE</scope>
    <source>
        <strain evidence="2">CBS 118394</strain>
    </source>
</reference>
<accession>A0AAE0I665</accession>
<protein>
    <submittedName>
        <fullName evidence="2">Uncharacterized protein</fullName>
    </submittedName>
</protein>
<proteinExistence type="predicted"/>
<gene>
    <name evidence="2" type="ORF">B0H66DRAFT_623763</name>
</gene>
<evidence type="ECO:0000313" key="3">
    <source>
        <dbReference type="Proteomes" id="UP001283341"/>
    </source>
</evidence>
<feature type="region of interest" description="Disordered" evidence="1">
    <location>
        <begin position="306"/>
        <end position="325"/>
    </location>
</feature>
<organism evidence="2 3">
    <name type="scientific">Apodospora peruviana</name>
    <dbReference type="NCBI Taxonomy" id="516989"/>
    <lineage>
        <taxon>Eukaryota</taxon>
        <taxon>Fungi</taxon>
        <taxon>Dikarya</taxon>
        <taxon>Ascomycota</taxon>
        <taxon>Pezizomycotina</taxon>
        <taxon>Sordariomycetes</taxon>
        <taxon>Sordariomycetidae</taxon>
        <taxon>Sordariales</taxon>
        <taxon>Lasiosphaeriaceae</taxon>
        <taxon>Apodospora</taxon>
    </lineage>
</organism>
<evidence type="ECO:0000256" key="1">
    <source>
        <dbReference type="SAM" id="MobiDB-lite"/>
    </source>
</evidence>
<dbReference type="Proteomes" id="UP001283341">
    <property type="component" value="Unassembled WGS sequence"/>
</dbReference>
<comment type="caution">
    <text evidence="2">The sequence shown here is derived from an EMBL/GenBank/DDBJ whole genome shotgun (WGS) entry which is preliminary data.</text>
</comment>
<keyword evidence="3" id="KW-1185">Reference proteome</keyword>
<dbReference type="AlphaFoldDB" id="A0AAE0I665"/>
<reference evidence="2" key="1">
    <citation type="journal article" date="2023" name="Mol. Phylogenet. Evol.">
        <title>Genome-scale phylogeny and comparative genomics of the fungal order Sordariales.</title>
        <authorList>
            <person name="Hensen N."/>
            <person name="Bonometti L."/>
            <person name="Westerberg I."/>
            <person name="Brannstrom I.O."/>
            <person name="Guillou S."/>
            <person name="Cros-Aarteil S."/>
            <person name="Calhoun S."/>
            <person name="Haridas S."/>
            <person name="Kuo A."/>
            <person name="Mondo S."/>
            <person name="Pangilinan J."/>
            <person name="Riley R."/>
            <person name="LaButti K."/>
            <person name="Andreopoulos B."/>
            <person name="Lipzen A."/>
            <person name="Chen C."/>
            <person name="Yan M."/>
            <person name="Daum C."/>
            <person name="Ng V."/>
            <person name="Clum A."/>
            <person name="Steindorff A."/>
            <person name="Ohm R.A."/>
            <person name="Martin F."/>
            <person name="Silar P."/>
            <person name="Natvig D.O."/>
            <person name="Lalanne C."/>
            <person name="Gautier V."/>
            <person name="Ament-Velasquez S.L."/>
            <person name="Kruys A."/>
            <person name="Hutchinson M.I."/>
            <person name="Powell A.J."/>
            <person name="Barry K."/>
            <person name="Miller A.N."/>
            <person name="Grigoriev I.V."/>
            <person name="Debuchy R."/>
            <person name="Gladieux P."/>
            <person name="Hiltunen Thoren M."/>
            <person name="Johannesson H."/>
        </authorList>
    </citation>
    <scope>NUCLEOTIDE SEQUENCE</scope>
    <source>
        <strain evidence="2">CBS 118394</strain>
    </source>
</reference>
<evidence type="ECO:0000313" key="2">
    <source>
        <dbReference type="EMBL" id="KAK3319211.1"/>
    </source>
</evidence>
<name>A0AAE0I665_9PEZI</name>
<dbReference type="EMBL" id="JAUEDM010000004">
    <property type="protein sequence ID" value="KAK3319211.1"/>
    <property type="molecule type" value="Genomic_DNA"/>
</dbReference>